<name>A0A4R5VM30_9BURK</name>
<reference evidence="1 2" key="1">
    <citation type="submission" date="2019-03" db="EMBL/GenBank/DDBJ databases">
        <title>Sapientia aquatica gen. nov., sp. nov., isolated from a crater lake.</title>
        <authorList>
            <person name="Felfoldi T."/>
            <person name="Szabo A."/>
            <person name="Toth E."/>
            <person name="Schumann P."/>
            <person name="Keki Z."/>
            <person name="Marialigeti K."/>
            <person name="Mathe I."/>
        </authorList>
    </citation>
    <scope>NUCLEOTIDE SEQUENCE [LARGE SCALE GENOMIC DNA]</scope>
    <source>
        <strain evidence="1 2">SA-152</strain>
    </source>
</reference>
<proteinExistence type="predicted"/>
<evidence type="ECO:0000313" key="1">
    <source>
        <dbReference type="EMBL" id="TDK58965.1"/>
    </source>
</evidence>
<dbReference type="EMBL" id="SMYL01000032">
    <property type="protein sequence ID" value="TDK58965.1"/>
    <property type="molecule type" value="Genomic_DNA"/>
</dbReference>
<dbReference type="AlphaFoldDB" id="A0A4R5VM30"/>
<dbReference type="RefSeq" id="WP_133331513.1">
    <property type="nucleotide sequence ID" value="NZ_SMYL01000032.1"/>
</dbReference>
<dbReference type="InterPro" id="IPR047111">
    <property type="entry name" value="YbaP-like"/>
</dbReference>
<dbReference type="PANTHER" id="PTHR40590">
    <property type="entry name" value="CYTOPLASMIC PROTEIN-RELATED"/>
    <property type="match status" value="1"/>
</dbReference>
<accession>A0A4R5VM30</accession>
<dbReference type="OrthoDB" id="9025834at2"/>
<dbReference type="PANTHER" id="PTHR40590:SF1">
    <property type="entry name" value="CYTOPLASMIC PROTEIN"/>
    <property type="match status" value="1"/>
</dbReference>
<organism evidence="1 2">
    <name type="scientific">Sapientia aquatica</name>
    <dbReference type="NCBI Taxonomy" id="1549640"/>
    <lineage>
        <taxon>Bacteria</taxon>
        <taxon>Pseudomonadati</taxon>
        <taxon>Pseudomonadota</taxon>
        <taxon>Betaproteobacteria</taxon>
        <taxon>Burkholderiales</taxon>
        <taxon>Oxalobacteraceae</taxon>
        <taxon>Sapientia</taxon>
    </lineage>
</organism>
<evidence type="ECO:0000313" key="2">
    <source>
        <dbReference type="Proteomes" id="UP000294829"/>
    </source>
</evidence>
<sequence length="303" mass="34247">MRKISIKLIFAITLLLTKFALSQEASLPLLHLTNGVSSFWIVGSMHVGSKVLVDNSYPKLNSVIEHSSNICFENDPSDIRSLQDTNQSIYFNPPDVSLETRLSKKTFENLKKTFINVFPSTNAYREMSPYAAAGVLESMNPYVNQNFREFKKENSLDQYIKIQTSKFNKQIHGLESNDAVKKSFASITNTEWDQYVSGYINMLNCMECSIKYFAYLEKAYTLSNDPENSYENSIYAMTYGPNVAQIFNKMLLDKRNLDITKTIAGFGKSTSKCDLVVVGAAHLGGEHGILNLLKKANYKIIEQ</sequence>
<dbReference type="CDD" id="cd14789">
    <property type="entry name" value="Tiki"/>
    <property type="match status" value="1"/>
</dbReference>
<dbReference type="Proteomes" id="UP000294829">
    <property type="component" value="Unassembled WGS sequence"/>
</dbReference>
<dbReference type="Pfam" id="PF01963">
    <property type="entry name" value="TraB_PrgY_gumN"/>
    <property type="match status" value="1"/>
</dbReference>
<keyword evidence="2" id="KW-1185">Reference proteome</keyword>
<protein>
    <submittedName>
        <fullName evidence="1">TraB/GumN family protein</fullName>
    </submittedName>
</protein>
<gene>
    <name evidence="1" type="ORF">E2I14_19075</name>
</gene>
<dbReference type="InterPro" id="IPR002816">
    <property type="entry name" value="TraB/PrgY/GumN_fam"/>
</dbReference>
<comment type="caution">
    <text evidence="1">The sequence shown here is derived from an EMBL/GenBank/DDBJ whole genome shotgun (WGS) entry which is preliminary data.</text>
</comment>